<protein>
    <submittedName>
        <fullName evidence="4">Negative regulator of sigmaE activity</fullName>
    </submittedName>
</protein>
<name>A0A348HGD2_9GAMM</name>
<dbReference type="STRING" id="1123510.GCA_000620025_02034"/>
<gene>
    <name evidence="4" type="ORF">ZBT109_1938</name>
</gene>
<reference evidence="4 5" key="1">
    <citation type="submission" date="2018-09" db="EMBL/GenBank/DDBJ databases">
        <title>Zymobacter palmae IAM14233 (=T109) whole genome analysis.</title>
        <authorList>
            <person name="Yanase H."/>
        </authorList>
    </citation>
    <scope>NUCLEOTIDE SEQUENCE [LARGE SCALE GENOMIC DNA]</scope>
    <source>
        <strain evidence="4 5">IAM14233</strain>
    </source>
</reference>
<dbReference type="OrthoDB" id="5734981at2"/>
<dbReference type="InterPro" id="IPR036147">
    <property type="entry name" value="Anti-sigma_E_RseA_N_sf"/>
</dbReference>
<dbReference type="Gene3D" id="1.10.10.880">
    <property type="entry name" value="Anti sigma-E protein RseA, N-terminal domain"/>
    <property type="match status" value="1"/>
</dbReference>
<dbReference type="InterPro" id="IPR052383">
    <property type="entry name" value="Anti-sigma-E_RseA-like"/>
</dbReference>
<keyword evidence="2" id="KW-1133">Transmembrane helix</keyword>
<keyword evidence="5" id="KW-1185">Reference proteome</keyword>
<organism evidence="4 5">
    <name type="scientific">Zymobacter palmae</name>
    <dbReference type="NCBI Taxonomy" id="33074"/>
    <lineage>
        <taxon>Bacteria</taxon>
        <taxon>Pseudomonadati</taxon>
        <taxon>Pseudomonadota</taxon>
        <taxon>Gammaproteobacteria</taxon>
        <taxon>Oceanospirillales</taxon>
        <taxon>Halomonadaceae</taxon>
        <taxon>Zymobacter group</taxon>
        <taxon>Zymobacter</taxon>
    </lineage>
</organism>
<proteinExistence type="predicted"/>
<dbReference type="RefSeq" id="WP_051523795.1">
    <property type="nucleotide sequence ID" value="NZ_AP018933.1"/>
</dbReference>
<dbReference type="Pfam" id="PF03872">
    <property type="entry name" value="RseA_N"/>
    <property type="match status" value="1"/>
</dbReference>
<dbReference type="GO" id="GO:0016989">
    <property type="term" value="F:sigma factor antagonist activity"/>
    <property type="evidence" value="ECO:0007669"/>
    <property type="project" value="InterPro"/>
</dbReference>
<evidence type="ECO:0000256" key="2">
    <source>
        <dbReference type="SAM" id="Phobius"/>
    </source>
</evidence>
<evidence type="ECO:0000313" key="5">
    <source>
        <dbReference type="Proteomes" id="UP000267342"/>
    </source>
</evidence>
<keyword evidence="2" id="KW-0812">Transmembrane</keyword>
<dbReference type="SUPFAM" id="SSF89069">
    <property type="entry name" value="N-terminal, cytoplasmic domain of anti-sigmaE factor RseA"/>
    <property type="match status" value="1"/>
</dbReference>
<dbReference type="InterPro" id="IPR005572">
    <property type="entry name" value="Anti-sigma_E_RseA_N"/>
</dbReference>
<dbReference type="KEGG" id="zpl:ZBT109_1938"/>
<dbReference type="CDD" id="cd16328">
    <property type="entry name" value="RseA_N"/>
    <property type="match status" value="1"/>
</dbReference>
<dbReference type="AlphaFoldDB" id="A0A348HGD2"/>
<keyword evidence="2" id="KW-0472">Membrane</keyword>
<evidence type="ECO:0000259" key="3">
    <source>
        <dbReference type="Pfam" id="PF03872"/>
    </source>
</evidence>
<evidence type="ECO:0000313" key="4">
    <source>
        <dbReference type="EMBL" id="BBG30684.1"/>
    </source>
</evidence>
<dbReference type="Proteomes" id="UP000267342">
    <property type="component" value="Chromosome"/>
</dbReference>
<feature type="domain" description="Anti sigma-E protein RseA N-terminal" evidence="3">
    <location>
        <begin position="6"/>
        <end position="87"/>
    </location>
</feature>
<feature type="region of interest" description="Disordered" evidence="1">
    <location>
        <begin position="193"/>
        <end position="228"/>
    </location>
</feature>
<evidence type="ECO:0000256" key="1">
    <source>
        <dbReference type="SAM" id="MobiDB-lite"/>
    </source>
</evidence>
<sequence length="228" mass="24430">MTQQLHESLSAIMDGEGNELELRRVLKTLDESPELGDVWRRYHLMRSALRRERDTVVDMDIASSVMAVIEQDETPLGDTAVEAAAPAQPVRSQKRRGLSLMGGAAVAAAVSLMVVSGVQFYRGHDSAALPDAASLQANNAVLDNAAQQLAVNGSDSLGTLGYFGQGNQAMAASYADFAHAAGGDLTPVSWSVSGDEAGAKSHSRRYNGHSEQQDTDSTRFHFERGLNR</sequence>
<dbReference type="PANTHER" id="PTHR38104">
    <property type="match status" value="1"/>
</dbReference>
<dbReference type="EMBL" id="AP018933">
    <property type="protein sequence ID" value="BBG30684.1"/>
    <property type="molecule type" value="Genomic_DNA"/>
</dbReference>
<feature type="compositionally biased region" description="Basic and acidic residues" evidence="1">
    <location>
        <begin position="216"/>
        <end position="228"/>
    </location>
</feature>
<accession>A0A348HGD2</accession>
<feature type="transmembrane region" description="Helical" evidence="2">
    <location>
        <begin position="98"/>
        <end position="121"/>
    </location>
</feature>
<dbReference type="PANTHER" id="PTHR38104:SF1">
    <property type="entry name" value="ANTI-SIGMA-E FACTOR RSEA"/>
    <property type="match status" value="1"/>
</dbReference>